<proteinExistence type="predicted"/>
<organism evidence="2 3">
    <name type="scientific">Heterorhabditis bacteriophora</name>
    <name type="common">Entomopathogenic nematode worm</name>
    <dbReference type="NCBI Taxonomy" id="37862"/>
    <lineage>
        <taxon>Eukaryota</taxon>
        <taxon>Metazoa</taxon>
        <taxon>Ecdysozoa</taxon>
        <taxon>Nematoda</taxon>
        <taxon>Chromadorea</taxon>
        <taxon>Rhabditida</taxon>
        <taxon>Rhabditina</taxon>
        <taxon>Rhabditomorpha</taxon>
        <taxon>Strongyloidea</taxon>
        <taxon>Heterorhabditidae</taxon>
        <taxon>Heterorhabditis</taxon>
    </lineage>
</organism>
<evidence type="ECO:0000313" key="3">
    <source>
        <dbReference type="WBParaSite" id="Hba_15066"/>
    </source>
</evidence>
<accession>A0A1I7XBK3</accession>
<sequence>MTRKRKNVEPTNTQGANAVNNAEQGLKNECQSFNNCEERTVEWESQRKMYKGGQTRKTYGNDDFSRVSICLEIGSY</sequence>
<name>A0A1I7XBK3_HETBA</name>
<feature type="compositionally biased region" description="Polar residues" evidence="1">
    <location>
        <begin position="9"/>
        <end position="23"/>
    </location>
</feature>
<reference evidence="3" key="1">
    <citation type="submission" date="2016-11" db="UniProtKB">
        <authorList>
            <consortium name="WormBaseParasite"/>
        </authorList>
    </citation>
    <scope>IDENTIFICATION</scope>
</reference>
<evidence type="ECO:0000256" key="1">
    <source>
        <dbReference type="SAM" id="MobiDB-lite"/>
    </source>
</evidence>
<dbReference type="WBParaSite" id="Hba_15066">
    <property type="protein sequence ID" value="Hba_15066"/>
    <property type="gene ID" value="Hba_15066"/>
</dbReference>
<dbReference type="AlphaFoldDB" id="A0A1I7XBK3"/>
<keyword evidence="2" id="KW-1185">Reference proteome</keyword>
<feature type="region of interest" description="Disordered" evidence="1">
    <location>
        <begin position="1"/>
        <end position="23"/>
    </location>
</feature>
<dbReference type="Proteomes" id="UP000095283">
    <property type="component" value="Unplaced"/>
</dbReference>
<protein>
    <submittedName>
        <fullName evidence="3">Uncharacterized protein</fullName>
    </submittedName>
</protein>
<evidence type="ECO:0000313" key="2">
    <source>
        <dbReference type="Proteomes" id="UP000095283"/>
    </source>
</evidence>